<dbReference type="OrthoDB" id="6401895at2"/>
<evidence type="ECO:0000313" key="3">
    <source>
        <dbReference type="Proteomes" id="UP000267448"/>
    </source>
</evidence>
<keyword evidence="1" id="KW-0812">Transmembrane</keyword>
<organism evidence="2 3">
    <name type="scientific">Shewanella canadensis</name>
    <dbReference type="NCBI Taxonomy" id="271096"/>
    <lineage>
        <taxon>Bacteria</taxon>
        <taxon>Pseudomonadati</taxon>
        <taxon>Pseudomonadota</taxon>
        <taxon>Gammaproteobacteria</taxon>
        <taxon>Alteromonadales</taxon>
        <taxon>Shewanellaceae</taxon>
        <taxon>Shewanella</taxon>
    </lineage>
</organism>
<sequence>MNEAQLKMLKKWRARFKRAQIAQNESGVLCQKLNYWVGIPVIVLATIAGALTFSDLSAQYKLIPGFISVFAAVLASIQTFLKFSEKADLHRLAGGHFGELKKEIEFIINFPPEASVLENKIDDIRKRSDQLTKESPSAMSFAWKAASTETQDDNNAYSI</sequence>
<dbReference type="AlphaFoldDB" id="A0A431WQ72"/>
<reference evidence="2 3" key="1">
    <citation type="submission" date="2018-12" db="EMBL/GenBank/DDBJ databases">
        <authorList>
            <person name="Yu L."/>
        </authorList>
    </citation>
    <scope>NUCLEOTIDE SEQUENCE [LARGE SCALE GENOMIC DNA]</scope>
    <source>
        <strain evidence="2 3">HAW-EB2</strain>
    </source>
</reference>
<evidence type="ECO:0000256" key="1">
    <source>
        <dbReference type="SAM" id="Phobius"/>
    </source>
</evidence>
<feature type="transmembrane region" description="Helical" evidence="1">
    <location>
        <begin position="33"/>
        <end position="54"/>
    </location>
</feature>
<keyword evidence="3" id="KW-1185">Reference proteome</keyword>
<dbReference type="RefSeq" id="WP_126521553.1">
    <property type="nucleotide sequence ID" value="NZ_RXNU01000011.1"/>
</dbReference>
<name>A0A431WQ72_9GAMM</name>
<protein>
    <submittedName>
        <fullName evidence="2">SLATT domain-containing protein</fullName>
    </submittedName>
</protein>
<keyword evidence="1" id="KW-1133">Transmembrane helix</keyword>
<dbReference type="Proteomes" id="UP000267448">
    <property type="component" value="Unassembled WGS sequence"/>
</dbReference>
<keyword evidence="1" id="KW-0472">Membrane</keyword>
<comment type="caution">
    <text evidence="2">The sequence shown here is derived from an EMBL/GenBank/DDBJ whole genome shotgun (WGS) entry which is preliminary data.</text>
</comment>
<feature type="transmembrane region" description="Helical" evidence="1">
    <location>
        <begin position="60"/>
        <end position="81"/>
    </location>
</feature>
<proteinExistence type="predicted"/>
<dbReference type="NCBIfam" id="NF033632">
    <property type="entry name" value="SLATT_4"/>
    <property type="match status" value="1"/>
</dbReference>
<gene>
    <name evidence="2" type="ORF">EKG38_17710</name>
</gene>
<dbReference type="EMBL" id="RXNU01000011">
    <property type="protein sequence ID" value="RTR37567.1"/>
    <property type="molecule type" value="Genomic_DNA"/>
</dbReference>
<evidence type="ECO:0000313" key="2">
    <source>
        <dbReference type="EMBL" id="RTR37567.1"/>
    </source>
</evidence>
<accession>A0A431WQ72</accession>